<proteinExistence type="predicted"/>
<reference evidence="3 4" key="1">
    <citation type="journal article" date="2015" name="Nature">
        <title>rRNA introns, odd ribosomes, and small enigmatic genomes across a large radiation of phyla.</title>
        <authorList>
            <person name="Brown C.T."/>
            <person name="Hug L.A."/>
            <person name="Thomas B.C."/>
            <person name="Sharon I."/>
            <person name="Castelle C.J."/>
            <person name="Singh A."/>
            <person name="Wilkins M.J."/>
            <person name="Williams K.H."/>
            <person name="Banfield J.F."/>
        </authorList>
    </citation>
    <scope>NUCLEOTIDE SEQUENCE [LARGE SCALE GENOMIC DNA]</scope>
</reference>
<dbReference type="STRING" id="1618574.UT24_C0039G0010"/>
<feature type="transmembrane region" description="Helical" evidence="1">
    <location>
        <begin position="267"/>
        <end position="285"/>
    </location>
</feature>
<dbReference type="InterPro" id="IPR029044">
    <property type="entry name" value="Nucleotide-diphossugar_trans"/>
</dbReference>
<keyword evidence="3" id="KW-0808">Transferase</keyword>
<dbReference type="PANTHER" id="PTHR43630:SF2">
    <property type="entry name" value="GLYCOSYLTRANSFERASE"/>
    <property type="match status" value="1"/>
</dbReference>
<dbReference type="SUPFAM" id="SSF53448">
    <property type="entry name" value="Nucleotide-diphospho-sugar transferases"/>
    <property type="match status" value="1"/>
</dbReference>
<evidence type="ECO:0000313" key="4">
    <source>
        <dbReference type="Proteomes" id="UP000033881"/>
    </source>
</evidence>
<name>A0A0G0M4Y4_9BACT</name>
<keyword evidence="1" id="KW-1133">Transmembrane helix</keyword>
<dbReference type="Proteomes" id="UP000033881">
    <property type="component" value="Unassembled WGS sequence"/>
</dbReference>
<dbReference type="Gene3D" id="3.90.550.10">
    <property type="entry name" value="Spore Coat Polysaccharide Biosynthesis Protein SpsA, Chain A"/>
    <property type="match status" value="1"/>
</dbReference>
<feature type="domain" description="Glycosyltransferase 2-like" evidence="2">
    <location>
        <begin position="11"/>
        <end position="134"/>
    </location>
</feature>
<keyword evidence="1" id="KW-0472">Membrane</keyword>
<evidence type="ECO:0000313" key="3">
    <source>
        <dbReference type="EMBL" id="KKQ98327.1"/>
    </source>
</evidence>
<dbReference type="EMBL" id="LBWB01000039">
    <property type="protein sequence ID" value="KKQ98327.1"/>
    <property type="molecule type" value="Genomic_DNA"/>
</dbReference>
<organism evidence="3 4">
    <name type="scientific">Candidatus Woesebacteria bacterium GW2011_GWB1_39_12</name>
    <dbReference type="NCBI Taxonomy" id="1618574"/>
    <lineage>
        <taxon>Bacteria</taxon>
        <taxon>Candidatus Woeseibacteriota</taxon>
    </lineage>
</organism>
<gene>
    <name evidence="3" type="ORF">UT24_C0039G0010</name>
</gene>
<evidence type="ECO:0000259" key="2">
    <source>
        <dbReference type="Pfam" id="PF00535"/>
    </source>
</evidence>
<comment type="caution">
    <text evidence="3">The sequence shown here is derived from an EMBL/GenBank/DDBJ whole genome shotgun (WGS) entry which is preliminary data.</text>
</comment>
<feature type="transmembrane region" description="Helical" evidence="1">
    <location>
        <begin position="297"/>
        <end position="318"/>
    </location>
</feature>
<dbReference type="AlphaFoldDB" id="A0A0G0M4Y4"/>
<dbReference type="InterPro" id="IPR001173">
    <property type="entry name" value="Glyco_trans_2-like"/>
</dbReference>
<protein>
    <submittedName>
        <fullName evidence="3">Glycosyl transferase</fullName>
    </submittedName>
</protein>
<keyword evidence="1" id="KW-0812">Transmembrane</keyword>
<accession>A0A0G0M4Y4</accession>
<dbReference type="GO" id="GO:0016740">
    <property type="term" value="F:transferase activity"/>
    <property type="evidence" value="ECO:0007669"/>
    <property type="project" value="UniProtKB-KW"/>
</dbReference>
<dbReference type="CDD" id="cd00761">
    <property type="entry name" value="Glyco_tranf_GTA_type"/>
    <property type="match status" value="1"/>
</dbReference>
<dbReference type="Pfam" id="PF00535">
    <property type="entry name" value="Glycos_transf_2"/>
    <property type="match status" value="1"/>
</dbReference>
<sequence length="348" mass="40938">MSKGIKVPKISIIVLTLNEAGYLKKCLASVRSQSYPQEKVEIVVVDNGSKDKSVNVAKSYDARVFINKKGDVYRNWAIALHKITGDFVYMIDQDIELRGKDFFQKMLKPLICDRRIIASFTRKYVRKDQAWVTRFLSYHPAQCDPLYEFLTPPLKKSFIREMDDYTLCKFKLGLVPPFGRMFYRVEYLKKTPNWKLNKVFDHDLIIKSIKSGYNLFAYVPIAGLYHYHARSLKHLLFKRARNLRMHYLPENETTEYRWLDINDRKKIIRLLAWIIYANLFFPAFFRGLIKFFKYKDWVLLMEPVVTIATTDVILWGFIKNKMGRSILKQSLKTLVGKPERAINGAFGQ</sequence>
<dbReference type="PANTHER" id="PTHR43630">
    <property type="entry name" value="POLY-BETA-1,6-N-ACETYL-D-GLUCOSAMINE SYNTHASE"/>
    <property type="match status" value="1"/>
</dbReference>
<evidence type="ECO:0000256" key="1">
    <source>
        <dbReference type="SAM" id="Phobius"/>
    </source>
</evidence>